<evidence type="ECO:0000313" key="2">
    <source>
        <dbReference type="Proteomes" id="UP001500804"/>
    </source>
</evidence>
<dbReference type="EMBL" id="BAABJO010000058">
    <property type="protein sequence ID" value="GAA5142141.1"/>
    <property type="molecule type" value="Genomic_DNA"/>
</dbReference>
<organism evidence="1 2">
    <name type="scientific">Pseudonocardia adelaidensis</name>
    <dbReference type="NCBI Taxonomy" id="648754"/>
    <lineage>
        <taxon>Bacteria</taxon>
        <taxon>Bacillati</taxon>
        <taxon>Actinomycetota</taxon>
        <taxon>Actinomycetes</taxon>
        <taxon>Pseudonocardiales</taxon>
        <taxon>Pseudonocardiaceae</taxon>
        <taxon>Pseudonocardia</taxon>
    </lineage>
</organism>
<reference evidence="2" key="1">
    <citation type="journal article" date="2019" name="Int. J. Syst. Evol. Microbiol.">
        <title>The Global Catalogue of Microorganisms (GCM) 10K type strain sequencing project: providing services to taxonomists for standard genome sequencing and annotation.</title>
        <authorList>
            <consortium name="The Broad Institute Genomics Platform"/>
            <consortium name="The Broad Institute Genome Sequencing Center for Infectious Disease"/>
            <person name="Wu L."/>
            <person name="Ma J."/>
        </authorList>
    </citation>
    <scope>NUCLEOTIDE SEQUENCE [LARGE SCALE GENOMIC DNA]</scope>
    <source>
        <strain evidence="2">JCM 18302</strain>
    </source>
</reference>
<protein>
    <submittedName>
        <fullName evidence="1">Uncharacterized protein</fullName>
    </submittedName>
</protein>
<gene>
    <name evidence="1" type="ORF">GCM10023320_82100</name>
</gene>
<comment type="caution">
    <text evidence="1">The sequence shown here is derived from an EMBL/GenBank/DDBJ whole genome shotgun (WGS) entry which is preliminary data.</text>
</comment>
<dbReference type="Proteomes" id="UP001500804">
    <property type="component" value="Unassembled WGS sequence"/>
</dbReference>
<name>A0ABP9P9J6_9PSEU</name>
<accession>A0ABP9P9J6</accession>
<keyword evidence="2" id="KW-1185">Reference proteome</keyword>
<proteinExistence type="predicted"/>
<evidence type="ECO:0000313" key="1">
    <source>
        <dbReference type="EMBL" id="GAA5142141.1"/>
    </source>
</evidence>
<sequence length="76" mass="8486">MSTTHDPARQTVTDRLLDSLDRLVRRHRSLALHSGADPESHSALHLELIAAEVAQELAMARSRSTWHRQLGPPRAS</sequence>